<dbReference type="Proteomes" id="UP000663929">
    <property type="component" value="Chromosome"/>
</dbReference>
<dbReference type="KEGG" id="scor:J3U87_32875"/>
<evidence type="ECO:0000313" key="2">
    <source>
        <dbReference type="Proteomes" id="UP000663929"/>
    </source>
</evidence>
<evidence type="ECO:0000313" key="1">
    <source>
        <dbReference type="EMBL" id="QTD50404.1"/>
    </source>
</evidence>
<gene>
    <name evidence="1" type="ORF">J3U87_32875</name>
</gene>
<keyword evidence="2" id="KW-1185">Reference proteome</keyword>
<dbReference type="RefSeq" id="WP_237380071.1">
    <property type="nucleotide sequence ID" value="NZ_CP071793.1"/>
</dbReference>
<accession>A0A8A4TMG6</accession>
<name>A0A8A4TMG6_SULCO</name>
<dbReference type="AlphaFoldDB" id="A0A8A4TMG6"/>
<organism evidence="1 2">
    <name type="scientific">Sulfidibacter corallicola</name>
    <dbReference type="NCBI Taxonomy" id="2818388"/>
    <lineage>
        <taxon>Bacteria</taxon>
        <taxon>Pseudomonadati</taxon>
        <taxon>Acidobacteriota</taxon>
        <taxon>Holophagae</taxon>
        <taxon>Acanthopleuribacterales</taxon>
        <taxon>Acanthopleuribacteraceae</taxon>
        <taxon>Sulfidibacter</taxon>
    </lineage>
</organism>
<proteinExistence type="predicted"/>
<dbReference type="EMBL" id="CP071793">
    <property type="protein sequence ID" value="QTD50404.1"/>
    <property type="molecule type" value="Genomic_DNA"/>
</dbReference>
<reference evidence="1" key="1">
    <citation type="submission" date="2021-03" db="EMBL/GenBank/DDBJ databases">
        <title>Acanthopleuribacteraceae sp. M133.</title>
        <authorList>
            <person name="Wang G."/>
        </authorList>
    </citation>
    <scope>NUCLEOTIDE SEQUENCE</scope>
    <source>
        <strain evidence="1">M133</strain>
    </source>
</reference>
<sequence>MAATSYQLWHWDGQGRIINVIGEKGEGPGEFRHVGEVLWTGNHYWIVDGQLLRSSVFDEEGKYLSRSDVFFRQFVPVENRMFVLDLSRFRMFERVYPPSLREIEYQITESGDLNVNKTDLFFRKMTPAQADFRGNFKLLWVVRDRDRLLIMDQLEPKMQIYDPATIEREHNVSDEDAFEPSFIPVQLSRFVKAKGSMPRTRSHRDYVHWWYAWSRINYFGRLGKDLVVCYSIPIEGDPESEKQVVQRVGFDGRAIGKPLILDGLMMGVVDERVYVFYEDEDREDFTYFVRAFSL</sequence>
<protein>
    <submittedName>
        <fullName evidence="1">Uncharacterized protein</fullName>
    </submittedName>
</protein>